<accession>A0A0C4E5G3</accession>
<dbReference type="VEuPathDB" id="FungiDB:MAPG_07729"/>
<evidence type="ECO:0000256" key="2">
    <source>
        <dbReference type="ARBA" id="ARBA00022540"/>
    </source>
</evidence>
<dbReference type="Proteomes" id="UP000011715">
    <property type="component" value="Unassembled WGS sequence"/>
</dbReference>
<gene>
    <name evidence="5" type="ORF">MAPG_07729</name>
</gene>
<keyword evidence="7" id="KW-1185">Reference proteome</keyword>
<evidence type="ECO:0000256" key="4">
    <source>
        <dbReference type="SAM" id="MobiDB-lite"/>
    </source>
</evidence>
<dbReference type="GO" id="GO:0003743">
    <property type="term" value="F:translation initiation factor activity"/>
    <property type="evidence" value="ECO:0007669"/>
    <property type="project" value="UniProtKB-KW"/>
</dbReference>
<dbReference type="GO" id="GO:0070124">
    <property type="term" value="P:mitochondrial translational initiation"/>
    <property type="evidence" value="ECO:0007669"/>
    <property type="project" value="TreeGrafter"/>
</dbReference>
<dbReference type="OrthoDB" id="21573at2759"/>
<reference evidence="5" key="1">
    <citation type="submission" date="2010-05" db="EMBL/GenBank/DDBJ databases">
        <title>The Genome Sequence of Magnaporthe poae strain ATCC 64411.</title>
        <authorList>
            <consortium name="The Broad Institute Genome Sequencing Platform"/>
            <consortium name="Broad Institute Genome Sequencing Center for Infectious Disease"/>
            <person name="Ma L.-J."/>
            <person name="Dead R."/>
            <person name="Young S."/>
            <person name="Zeng Q."/>
            <person name="Koehrsen M."/>
            <person name="Alvarado L."/>
            <person name="Berlin A."/>
            <person name="Chapman S.B."/>
            <person name="Chen Z."/>
            <person name="Freedman E."/>
            <person name="Gellesch M."/>
            <person name="Goldberg J."/>
            <person name="Griggs A."/>
            <person name="Gujja S."/>
            <person name="Heilman E.R."/>
            <person name="Heiman D."/>
            <person name="Hepburn T."/>
            <person name="Howarth C."/>
            <person name="Jen D."/>
            <person name="Larson L."/>
            <person name="Mehta T."/>
            <person name="Neiman D."/>
            <person name="Pearson M."/>
            <person name="Roberts A."/>
            <person name="Saif S."/>
            <person name="Shea T."/>
            <person name="Shenoy N."/>
            <person name="Sisk P."/>
            <person name="Stolte C."/>
            <person name="Sykes S."/>
            <person name="Walk T."/>
            <person name="White J."/>
            <person name="Yandava C."/>
            <person name="Haas B."/>
            <person name="Nusbaum C."/>
            <person name="Birren B."/>
        </authorList>
    </citation>
    <scope>NUCLEOTIDE SEQUENCE</scope>
    <source>
        <strain evidence="5">ATCC 64411</strain>
    </source>
</reference>
<dbReference type="AlphaFoldDB" id="A0A0C4E5G3"/>
<dbReference type="GO" id="GO:0032790">
    <property type="term" value="P:ribosome disassembly"/>
    <property type="evidence" value="ECO:0007669"/>
    <property type="project" value="TreeGrafter"/>
</dbReference>
<feature type="region of interest" description="Disordered" evidence="4">
    <location>
        <begin position="316"/>
        <end position="343"/>
    </location>
</feature>
<dbReference type="InterPro" id="IPR001288">
    <property type="entry name" value="Translation_initiation_fac_3"/>
</dbReference>
<dbReference type="EMBL" id="GL876972">
    <property type="protein sequence ID" value="KLU88745.1"/>
    <property type="molecule type" value="Genomic_DNA"/>
</dbReference>
<evidence type="ECO:0008006" key="8">
    <source>
        <dbReference type="Google" id="ProtNLM"/>
    </source>
</evidence>
<dbReference type="EMBL" id="ADBL01001871">
    <property type="status" value="NOT_ANNOTATED_CDS"/>
    <property type="molecule type" value="Genomic_DNA"/>
</dbReference>
<dbReference type="EnsemblFungi" id="MAPG_07729T0">
    <property type="protein sequence ID" value="MAPG_07729T0"/>
    <property type="gene ID" value="MAPG_07729"/>
</dbReference>
<feature type="compositionally biased region" description="Basic and acidic residues" evidence="4">
    <location>
        <begin position="90"/>
        <end position="99"/>
    </location>
</feature>
<reference evidence="6" key="4">
    <citation type="journal article" date="2015" name="G3 (Bethesda)">
        <title>Genome sequences of three phytopathogenic species of the Magnaporthaceae family of fungi.</title>
        <authorList>
            <person name="Okagaki L.H."/>
            <person name="Nunes C.C."/>
            <person name="Sailsbery J."/>
            <person name="Clay B."/>
            <person name="Brown D."/>
            <person name="John T."/>
            <person name="Oh Y."/>
            <person name="Young N."/>
            <person name="Fitzgerald M."/>
            <person name="Haas B.J."/>
            <person name="Zeng Q."/>
            <person name="Young S."/>
            <person name="Adiconis X."/>
            <person name="Fan L."/>
            <person name="Levin J.Z."/>
            <person name="Mitchell T.K."/>
            <person name="Okubara P.A."/>
            <person name="Farman M.L."/>
            <person name="Kohn L.M."/>
            <person name="Birren B."/>
            <person name="Ma L.-J."/>
            <person name="Dean R.A."/>
        </authorList>
    </citation>
    <scope>NUCLEOTIDE SEQUENCE</scope>
    <source>
        <strain evidence="6">ATCC 64411 / 73-15</strain>
    </source>
</reference>
<keyword evidence="2" id="KW-0396">Initiation factor</keyword>
<evidence type="ECO:0000313" key="6">
    <source>
        <dbReference type="EnsemblFungi" id="MAPG_07729T0"/>
    </source>
</evidence>
<dbReference type="PANTHER" id="PTHR10938">
    <property type="entry name" value="TRANSLATION INITIATION FACTOR IF-3"/>
    <property type="match status" value="1"/>
</dbReference>
<feature type="region of interest" description="Disordered" evidence="4">
    <location>
        <begin position="155"/>
        <end position="180"/>
    </location>
</feature>
<proteinExistence type="inferred from homology"/>
<dbReference type="GO" id="GO:0005739">
    <property type="term" value="C:mitochondrion"/>
    <property type="evidence" value="ECO:0007669"/>
    <property type="project" value="TreeGrafter"/>
</dbReference>
<name>A0A0C4E5G3_MAGP6</name>
<dbReference type="PANTHER" id="PTHR10938:SF0">
    <property type="entry name" value="TRANSLATION INITIATION FACTOR IF-3, MITOCHONDRIAL"/>
    <property type="match status" value="1"/>
</dbReference>
<dbReference type="eggNOG" id="ENOG502QWD8">
    <property type="taxonomic scope" value="Eukaryota"/>
</dbReference>
<dbReference type="Gene3D" id="3.30.110.10">
    <property type="entry name" value="Translation initiation factor 3 (IF-3), C-terminal domain"/>
    <property type="match status" value="1"/>
</dbReference>
<evidence type="ECO:0000256" key="3">
    <source>
        <dbReference type="ARBA" id="ARBA00022917"/>
    </source>
</evidence>
<comment type="similarity">
    <text evidence="1">Belongs to the IF-3 family.</text>
</comment>
<feature type="region of interest" description="Disordered" evidence="4">
    <location>
        <begin position="79"/>
        <end position="99"/>
    </location>
</feature>
<evidence type="ECO:0000256" key="1">
    <source>
        <dbReference type="ARBA" id="ARBA00005439"/>
    </source>
</evidence>
<organism evidence="6 7">
    <name type="scientific">Magnaporthiopsis poae (strain ATCC 64411 / 73-15)</name>
    <name type="common">Kentucky bluegrass fungus</name>
    <name type="synonym">Magnaporthe poae</name>
    <dbReference type="NCBI Taxonomy" id="644358"/>
    <lineage>
        <taxon>Eukaryota</taxon>
        <taxon>Fungi</taxon>
        <taxon>Dikarya</taxon>
        <taxon>Ascomycota</taxon>
        <taxon>Pezizomycotina</taxon>
        <taxon>Sordariomycetes</taxon>
        <taxon>Sordariomycetidae</taxon>
        <taxon>Magnaporthales</taxon>
        <taxon>Magnaporthaceae</taxon>
        <taxon>Magnaporthiopsis</taxon>
    </lineage>
</organism>
<evidence type="ECO:0000313" key="7">
    <source>
        <dbReference type="Proteomes" id="UP000011715"/>
    </source>
</evidence>
<evidence type="ECO:0000313" key="5">
    <source>
        <dbReference type="EMBL" id="KLU88745.1"/>
    </source>
</evidence>
<protein>
    <recommendedName>
        <fullName evidence="8">Translation initiation factor IF-3</fullName>
    </recommendedName>
</protein>
<keyword evidence="3" id="KW-0648">Protein biosynthesis</keyword>
<reference evidence="5" key="3">
    <citation type="submission" date="2011-03" db="EMBL/GenBank/DDBJ databases">
        <title>Annotation of Magnaporthe poae ATCC 64411.</title>
        <authorList>
            <person name="Ma L.-J."/>
            <person name="Dead R."/>
            <person name="Young S.K."/>
            <person name="Zeng Q."/>
            <person name="Gargeya S."/>
            <person name="Fitzgerald M."/>
            <person name="Haas B."/>
            <person name="Abouelleil A."/>
            <person name="Alvarado L."/>
            <person name="Arachchi H.M."/>
            <person name="Berlin A."/>
            <person name="Brown A."/>
            <person name="Chapman S.B."/>
            <person name="Chen Z."/>
            <person name="Dunbar C."/>
            <person name="Freedman E."/>
            <person name="Gearin G."/>
            <person name="Gellesch M."/>
            <person name="Goldberg J."/>
            <person name="Griggs A."/>
            <person name="Gujja S."/>
            <person name="Heiman D."/>
            <person name="Howarth C."/>
            <person name="Larson L."/>
            <person name="Lui A."/>
            <person name="MacDonald P.J.P."/>
            <person name="Mehta T."/>
            <person name="Montmayeur A."/>
            <person name="Murphy C."/>
            <person name="Neiman D."/>
            <person name="Pearson M."/>
            <person name="Priest M."/>
            <person name="Roberts A."/>
            <person name="Saif S."/>
            <person name="Shea T."/>
            <person name="Shenoy N."/>
            <person name="Sisk P."/>
            <person name="Stolte C."/>
            <person name="Sykes S."/>
            <person name="Yandava C."/>
            <person name="Wortman J."/>
            <person name="Nusbaum C."/>
            <person name="Birren B."/>
        </authorList>
    </citation>
    <scope>NUCLEOTIDE SEQUENCE</scope>
    <source>
        <strain evidence="5">ATCC 64411</strain>
    </source>
</reference>
<reference evidence="6" key="5">
    <citation type="submission" date="2015-06" db="UniProtKB">
        <authorList>
            <consortium name="EnsemblFungi"/>
        </authorList>
    </citation>
    <scope>IDENTIFICATION</scope>
    <source>
        <strain evidence="6">ATCC 64411</strain>
    </source>
</reference>
<sequence length="343" mass="37546">MLCPRALSAAPRPCLVRQIYAAKCRPPADYSAWRPPAACLQTAPIQQQSRGFKKRAFKPKVQGVVITTETGEAERAGARVYGPKGGARGRGQDKRTKGETALRDKQLLEYPLIHLKNRDSSTLSEPLATDDVLADVDLETDTLLCVYLPSPKAEADADAAAEAEDEMDDEEAAAPREAASKRPQIPICVVMNRAKYEEHLENERREQRIRELGTKEMEINWTIDQHDLGHKLRRLREFLGKGYTVQITFLKRRHKKRSANNDDDNSAAAETVRLVKEAAAEVPGAKECKRPEGSMGRTLTLTFDAPGVKNWKLAAAAEAAADPDSSPADSGSSTSAEPSSSSA</sequence>
<feature type="compositionally biased region" description="Acidic residues" evidence="4">
    <location>
        <begin position="156"/>
        <end position="172"/>
    </location>
</feature>
<reference evidence="7" key="2">
    <citation type="submission" date="2010-05" db="EMBL/GenBank/DDBJ databases">
        <title>The genome sequence of Magnaporthe poae strain ATCC 64411.</title>
        <authorList>
            <person name="Ma L.-J."/>
            <person name="Dead R."/>
            <person name="Young S."/>
            <person name="Zeng Q."/>
            <person name="Koehrsen M."/>
            <person name="Alvarado L."/>
            <person name="Berlin A."/>
            <person name="Chapman S.B."/>
            <person name="Chen Z."/>
            <person name="Freedman E."/>
            <person name="Gellesch M."/>
            <person name="Goldberg J."/>
            <person name="Griggs A."/>
            <person name="Gujja S."/>
            <person name="Heilman E.R."/>
            <person name="Heiman D."/>
            <person name="Hepburn T."/>
            <person name="Howarth C."/>
            <person name="Jen D."/>
            <person name="Larson L."/>
            <person name="Mehta T."/>
            <person name="Neiman D."/>
            <person name="Pearson M."/>
            <person name="Roberts A."/>
            <person name="Saif S."/>
            <person name="Shea T."/>
            <person name="Shenoy N."/>
            <person name="Sisk P."/>
            <person name="Stolte C."/>
            <person name="Sykes S."/>
            <person name="Walk T."/>
            <person name="White J."/>
            <person name="Yandava C."/>
            <person name="Haas B."/>
            <person name="Nusbaum C."/>
            <person name="Birren B."/>
        </authorList>
    </citation>
    <scope>NUCLEOTIDE SEQUENCE [LARGE SCALE GENOMIC DNA]</scope>
    <source>
        <strain evidence="7">ATCC 64411 / 73-15</strain>
    </source>
</reference>
<dbReference type="GO" id="GO:0043022">
    <property type="term" value="F:ribosome binding"/>
    <property type="evidence" value="ECO:0007669"/>
    <property type="project" value="TreeGrafter"/>
</dbReference>
<dbReference type="STRING" id="644358.A0A0C4E5G3"/>
<dbReference type="InterPro" id="IPR036788">
    <property type="entry name" value="T_IF-3_C_sf"/>
</dbReference>
<dbReference type="SUPFAM" id="SSF55200">
    <property type="entry name" value="Translation initiation factor IF3, C-terminal domain"/>
    <property type="match status" value="1"/>
</dbReference>